<dbReference type="PROSITE" id="PS00498">
    <property type="entry name" value="TYROSINASE_2"/>
    <property type="match status" value="1"/>
</dbReference>
<evidence type="ECO:0000256" key="3">
    <source>
        <dbReference type="SAM" id="SignalP"/>
    </source>
</evidence>
<evidence type="ECO:0000256" key="1">
    <source>
        <dbReference type="ARBA" id="ARBA00022723"/>
    </source>
</evidence>
<organism evidence="6 7">
    <name type="scientific">Fusarium torreyae</name>
    <dbReference type="NCBI Taxonomy" id="1237075"/>
    <lineage>
        <taxon>Eukaryota</taxon>
        <taxon>Fungi</taxon>
        <taxon>Dikarya</taxon>
        <taxon>Ascomycota</taxon>
        <taxon>Pezizomycotina</taxon>
        <taxon>Sordariomycetes</taxon>
        <taxon>Hypocreomycetidae</taxon>
        <taxon>Hypocreales</taxon>
        <taxon>Nectriaceae</taxon>
        <taxon>Fusarium</taxon>
    </lineage>
</organism>
<evidence type="ECO:0000259" key="5">
    <source>
        <dbReference type="PROSITE" id="PS00498"/>
    </source>
</evidence>
<protein>
    <recommendedName>
        <fullName evidence="4 5">Tyrosinase copper-binding domain-containing protein</fullName>
    </recommendedName>
</protein>
<sequence length="321" mass="36286">MLFAFFLTLVGFAAAAATPYKDPSPSCKNPVKRVEWRELKDADKQSYINAVKCLKTKPSRLGLKTSLYDDFAYVHFQYNPSIHFVAAFLPWHRYFTHVYEGALRECGYTGYATYWDWTKDVKKLAKSPIMSSKLGFGGDGSDTRKENINGDIRCVIDGPFSKLRPSYYGVSARVREYIPHCLHRRLADGETPDSINFAKLYNGTNVALVQKKADFATYHDVLEQGPHQAIHSAIAGEMNPATSPNDPIFFLHHTQVDRLWWQWQQANPKTRLRDYSGPTRSLDGQTGKAALTDLLLMDKLAKNITVSDAMSSTSGPFCYIY</sequence>
<dbReference type="GO" id="GO:0016491">
    <property type="term" value="F:oxidoreductase activity"/>
    <property type="evidence" value="ECO:0007669"/>
    <property type="project" value="InterPro"/>
</dbReference>
<accession>A0A9W8RVI0</accession>
<dbReference type="Gene3D" id="1.10.1280.10">
    <property type="entry name" value="Di-copper center containing domain from catechol oxidase"/>
    <property type="match status" value="1"/>
</dbReference>
<dbReference type="OrthoDB" id="6132182at2759"/>
<dbReference type="EMBL" id="JAOQAZ010000023">
    <property type="protein sequence ID" value="KAJ4253856.1"/>
    <property type="molecule type" value="Genomic_DNA"/>
</dbReference>
<evidence type="ECO:0000313" key="7">
    <source>
        <dbReference type="Proteomes" id="UP001152049"/>
    </source>
</evidence>
<dbReference type="Proteomes" id="UP001152049">
    <property type="component" value="Unassembled WGS sequence"/>
</dbReference>
<evidence type="ECO:0000313" key="6">
    <source>
        <dbReference type="EMBL" id="KAJ4253856.1"/>
    </source>
</evidence>
<keyword evidence="7" id="KW-1185">Reference proteome</keyword>
<dbReference type="Pfam" id="PF00264">
    <property type="entry name" value="Tyrosinase"/>
    <property type="match status" value="1"/>
</dbReference>
<dbReference type="InterPro" id="IPR050316">
    <property type="entry name" value="Tyrosinase/Hemocyanin"/>
</dbReference>
<evidence type="ECO:0000259" key="4">
    <source>
        <dbReference type="PROSITE" id="PS00497"/>
    </source>
</evidence>
<name>A0A9W8RVI0_9HYPO</name>
<keyword evidence="1" id="KW-0479">Metal-binding</keyword>
<reference evidence="6" key="1">
    <citation type="submission" date="2022-09" db="EMBL/GenBank/DDBJ databases">
        <title>Fusarium specimens isolated from Avocado Roots.</title>
        <authorList>
            <person name="Stajich J."/>
            <person name="Roper C."/>
            <person name="Heimlech-Rivalta G."/>
        </authorList>
    </citation>
    <scope>NUCLEOTIDE SEQUENCE</scope>
    <source>
        <strain evidence="6">CF00136</strain>
    </source>
</reference>
<comment type="caution">
    <text evidence="6">The sequence shown here is derived from an EMBL/GenBank/DDBJ whole genome shotgun (WGS) entry which is preliminary data.</text>
</comment>
<feature type="domain" description="Tyrosinase copper-binding" evidence="5">
    <location>
        <begin position="246"/>
        <end position="257"/>
    </location>
</feature>
<dbReference type="InterPro" id="IPR008922">
    <property type="entry name" value="Di-copper_centre_dom_sf"/>
</dbReference>
<proteinExistence type="predicted"/>
<dbReference type="PRINTS" id="PR00092">
    <property type="entry name" value="TYROSINASE"/>
</dbReference>
<dbReference type="PANTHER" id="PTHR11474:SF126">
    <property type="entry name" value="TYROSINASE-LIKE PROTEIN TYR-1-RELATED"/>
    <property type="match status" value="1"/>
</dbReference>
<keyword evidence="2" id="KW-0186">Copper</keyword>
<feature type="chain" id="PRO_5040818401" description="Tyrosinase copper-binding domain-containing protein" evidence="3">
    <location>
        <begin position="18"/>
        <end position="321"/>
    </location>
</feature>
<dbReference type="PANTHER" id="PTHR11474">
    <property type="entry name" value="TYROSINASE FAMILY MEMBER"/>
    <property type="match status" value="1"/>
</dbReference>
<dbReference type="AlphaFoldDB" id="A0A9W8RVI0"/>
<dbReference type="GO" id="GO:0046872">
    <property type="term" value="F:metal ion binding"/>
    <property type="evidence" value="ECO:0007669"/>
    <property type="project" value="UniProtKB-KW"/>
</dbReference>
<keyword evidence="3" id="KW-0732">Signal</keyword>
<evidence type="ECO:0000256" key="2">
    <source>
        <dbReference type="ARBA" id="ARBA00023008"/>
    </source>
</evidence>
<gene>
    <name evidence="6" type="ORF">NW762_010251</name>
</gene>
<dbReference type="InterPro" id="IPR002227">
    <property type="entry name" value="Tyrosinase_Cu-bd"/>
</dbReference>
<dbReference type="PROSITE" id="PS00497">
    <property type="entry name" value="TYROSINASE_1"/>
    <property type="match status" value="1"/>
</dbReference>
<feature type="signal peptide" evidence="3">
    <location>
        <begin position="1"/>
        <end position="17"/>
    </location>
</feature>
<dbReference type="SUPFAM" id="SSF48056">
    <property type="entry name" value="Di-copper centre-containing domain"/>
    <property type="match status" value="1"/>
</dbReference>
<feature type="domain" description="Tyrosinase copper-binding" evidence="4">
    <location>
        <begin position="83"/>
        <end position="100"/>
    </location>
</feature>